<name>A0A830GS11_9CREN</name>
<evidence type="ECO:0000313" key="3">
    <source>
        <dbReference type="Proteomes" id="UP000610960"/>
    </source>
</evidence>
<sequence length="166" mass="18753">MSSNHSNSLAAAVLLIGALFITVSIIAMIGALYMYRYSNFEYMGMMRGMSFYAFVVPIPFLIIGIAIVAYSLTSMRSRPATSLVETASPPSFPDDQVLKLLPEQERRVVEYLMEAGGEAFQYKMARDLSLDKVKSWRIIRRLEEKGLVEVDKVKGRNLIRLRKHPA</sequence>
<dbReference type="AlphaFoldDB" id="A0A830GS11"/>
<keyword evidence="1" id="KW-0812">Transmembrane</keyword>
<organism evidence="2 3">
    <name type="scientific">Thermocladium modestius</name>
    <dbReference type="NCBI Taxonomy" id="62609"/>
    <lineage>
        <taxon>Archaea</taxon>
        <taxon>Thermoproteota</taxon>
        <taxon>Thermoprotei</taxon>
        <taxon>Thermoproteales</taxon>
        <taxon>Thermoproteaceae</taxon>
        <taxon>Thermocladium</taxon>
    </lineage>
</organism>
<dbReference type="EMBL" id="BMNL01000001">
    <property type="protein sequence ID" value="GGP18830.1"/>
    <property type="molecule type" value="Genomic_DNA"/>
</dbReference>
<keyword evidence="1" id="KW-0472">Membrane</keyword>
<dbReference type="OrthoDB" id="28878at2157"/>
<keyword evidence="3" id="KW-1185">Reference proteome</keyword>
<gene>
    <name evidence="2" type="ORF">GCM10007981_00060</name>
</gene>
<dbReference type="InterPro" id="IPR036390">
    <property type="entry name" value="WH_DNA-bd_sf"/>
</dbReference>
<reference evidence="2" key="1">
    <citation type="journal article" date="2014" name="Int. J. Syst. Evol. Microbiol.">
        <title>Complete genome sequence of Corynebacterium casei LMG S-19264T (=DSM 44701T), isolated from a smear-ripened cheese.</title>
        <authorList>
            <consortium name="US DOE Joint Genome Institute (JGI-PGF)"/>
            <person name="Walter F."/>
            <person name="Albersmeier A."/>
            <person name="Kalinowski J."/>
            <person name="Ruckert C."/>
        </authorList>
    </citation>
    <scope>NUCLEOTIDE SEQUENCE</scope>
    <source>
        <strain evidence="2">JCM 10088</strain>
    </source>
</reference>
<comment type="caution">
    <text evidence="2">The sequence shown here is derived from an EMBL/GenBank/DDBJ whole genome shotgun (WGS) entry which is preliminary data.</text>
</comment>
<evidence type="ECO:0000313" key="2">
    <source>
        <dbReference type="EMBL" id="GGP18830.1"/>
    </source>
</evidence>
<feature type="transmembrane region" description="Helical" evidence="1">
    <location>
        <begin position="51"/>
        <end position="72"/>
    </location>
</feature>
<evidence type="ECO:0000256" key="1">
    <source>
        <dbReference type="SAM" id="Phobius"/>
    </source>
</evidence>
<reference evidence="2" key="2">
    <citation type="submission" date="2020-09" db="EMBL/GenBank/DDBJ databases">
        <authorList>
            <person name="Sun Q."/>
            <person name="Ohkuma M."/>
        </authorList>
    </citation>
    <scope>NUCLEOTIDE SEQUENCE</scope>
    <source>
        <strain evidence="2">JCM 10088</strain>
    </source>
</reference>
<dbReference type="RefSeq" id="WP_188595440.1">
    <property type="nucleotide sequence ID" value="NZ_BMNL01000001.1"/>
</dbReference>
<feature type="transmembrane region" description="Helical" evidence="1">
    <location>
        <begin position="12"/>
        <end position="35"/>
    </location>
</feature>
<protein>
    <recommendedName>
        <fullName evidence="4">HTH marR-type domain-containing protein</fullName>
    </recommendedName>
</protein>
<keyword evidence="1" id="KW-1133">Transmembrane helix</keyword>
<dbReference type="Proteomes" id="UP000610960">
    <property type="component" value="Unassembled WGS sequence"/>
</dbReference>
<evidence type="ECO:0008006" key="4">
    <source>
        <dbReference type="Google" id="ProtNLM"/>
    </source>
</evidence>
<dbReference type="SUPFAM" id="SSF46785">
    <property type="entry name" value="Winged helix' DNA-binding domain"/>
    <property type="match status" value="1"/>
</dbReference>
<accession>A0A830GS11</accession>
<proteinExistence type="predicted"/>